<keyword evidence="1" id="KW-0560">Oxidoreductase</keyword>
<dbReference type="OrthoDB" id="9798454at2"/>
<sequence length="178" mass="20840">MARVLILFAHPALHRSRVNLALMKAVQDLEDVTFVDLYEDYPNLHIDHQEEQERLLQHDTVVWQHPFYWYAAPAILKEWMDVVLEHGFAYGEGGTRLVGKKLMSAITTGGPEDAYRPEGTNRFTMRELLAPMDQTAYLCGMQYLEPFIIHGARQLTPAQIQEWAQRYRQRIEELRNDR</sequence>
<dbReference type="RefSeq" id="WP_078815404.1">
    <property type="nucleotide sequence ID" value="NZ_FUYE01000018.1"/>
</dbReference>
<accession>A0A1T4YUB5</accession>
<organism evidence="3 4">
    <name type="scientific">Prosthecobacter debontii</name>
    <dbReference type="NCBI Taxonomy" id="48467"/>
    <lineage>
        <taxon>Bacteria</taxon>
        <taxon>Pseudomonadati</taxon>
        <taxon>Verrucomicrobiota</taxon>
        <taxon>Verrucomicrobiia</taxon>
        <taxon>Verrucomicrobiales</taxon>
        <taxon>Verrucomicrobiaceae</taxon>
        <taxon>Prosthecobacter</taxon>
    </lineage>
</organism>
<dbReference type="Proteomes" id="UP000190774">
    <property type="component" value="Unassembled WGS sequence"/>
</dbReference>
<proteinExistence type="predicted"/>
<reference evidence="4" key="1">
    <citation type="submission" date="2017-02" db="EMBL/GenBank/DDBJ databases">
        <authorList>
            <person name="Varghese N."/>
            <person name="Submissions S."/>
        </authorList>
    </citation>
    <scope>NUCLEOTIDE SEQUENCE [LARGE SCALE GENOMIC DNA]</scope>
    <source>
        <strain evidence="4">ATCC 700200</strain>
    </source>
</reference>
<dbReference type="InterPro" id="IPR003680">
    <property type="entry name" value="Flavodoxin_fold"/>
</dbReference>
<dbReference type="Gene3D" id="3.40.50.360">
    <property type="match status" value="1"/>
</dbReference>
<feature type="domain" description="Flavodoxin-like fold" evidence="2">
    <location>
        <begin position="3"/>
        <end position="170"/>
    </location>
</feature>
<evidence type="ECO:0000256" key="1">
    <source>
        <dbReference type="ARBA" id="ARBA00023002"/>
    </source>
</evidence>
<evidence type="ECO:0000259" key="2">
    <source>
        <dbReference type="Pfam" id="PF02525"/>
    </source>
</evidence>
<evidence type="ECO:0000313" key="3">
    <source>
        <dbReference type="EMBL" id="SKB05389.1"/>
    </source>
</evidence>
<dbReference type="InterPro" id="IPR046980">
    <property type="entry name" value="KefG/KefF"/>
</dbReference>
<name>A0A1T4YUB5_9BACT</name>
<dbReference type="InterPro" id="IPR029039">
    <property type="entry name" value="Flavoprotein-like_sf"/>
</dbReference>
<dbReference type="AlphaFoldDB" id="A0A1T4YUB5"/>
<dbReference type="GO" id="GO:0009055">
    <property type="term" value="F:electron transfer activity"/>
    <property type="evidence" value="ECO:0007669"/>
    <property type="project" value="TreeGrafter"/>
</dbReference>
<dbReference type="SUPFAM" id="SSF52218">
    <property type="entry name" value="Flavoproteins"/>
    <property type="match status" value="1"/>
</dbReference>
<dbReference type="EMBL" id="FUYE01000018">
    <property type="protein sequence ID" value="SKB05389.1"/>
    <property type="molecule type" value="Genomic_DNA"/>
</dbReference>
<dbReference type="GO" id="GO:0003955">
    <property type="term" value="F:NAD(P)H dehydrogenase (quinone) activity"/>
    <property type="evidence" value="ECO:0007669"/>
    <property type="project" value="TreeGrafter"/>
</dbReference>
<dbReference type="Pfam" id="PF02525">
    <property type="entry name" value="Flavodoxin_2"/>
    <property type="match status" value="1"/>
</dbReference>
<protein>
    <submittedName>
        <fullName evidence="3">Kef-type potassium/proton antiporter accessory protein, CPA2 family</fullName>
    </submittedName>
</protein>
<dbReference type="GO" id="GO:0010181">
    <property type="term" value="F:FMN binding"/>
    <property type="evidence" value="ECO:0007669"/>
    <property type="project" value="TreeGrafter"/>
</dbReference>
<dbReference type="PANTHER" id="PTHR47307">
    <property type="entry name" value="GLUTATHIONE-REGULATED POTASSIUM-EFFLUX SYSTEM ANCILLARY PROTEIN KEFG"/>
    <property type="match status" value="1"/>
</dbReference>
<evidence type="ECO:0000313" key="4">
    <source>
        <dbReference type="Proteomes" id="UP000190774"/>
    </source>
</evidence>
<dbReference type="PANTHER" id="PTHR47307:SF1">
    <property type="entry name" value="GLUTATHIONE-REGULATED POTASSIUM-EFFLUX SYSTEM ANCILLARY PROTEIN KEFG"/>
    <property type="match status" value="1"/>
</dbReference>
<keyword evidence="4" id="KW-1185">Reference proteome</keyword>
<gene>
    <name evidence="3" type="ORF">SAMN02745166_04253</name>
</gene>
<dbReference type="STRING" id="48467.SAMN02745166_04253"/>